<organism evidence="1 2">
    <name type="scientific">Anaerotruncus massiliensis</name>
    <name type="common">ex Liu et al. 2021</name>
    <dbReference type="NCBI Taxonomy" id="2321404"/>
    <lineage>
        <taxon>Bacteria</taxon>
        <taxon>Bacillati</taxon>
        <taxon>Bacillota</taxon>
        <taxon>Clostridia</taxon>
        <taxon>Eubacteriales</taxon>
        <taxon>Oscillospiraceae</taxon>
        <taxon>Anaerotruncus</taxon>
    </lineage>
</organism>
<sequence>MANLTVTLETVEAQEIHGVWGKSSDRTVSKDTPRLSAEYYRAVGKKEGEVLPFYVLSRNYDPRTEAFELLIAGDLAAPPLAAFTLEAGLYARITVRPKLGFLWGPAVGEAKRYFYTKWLPGSGYAARNLEYELHTEKSVGKAPSIDLLFAVRGKD</sequence>
<reference evidence="1 2" key="1">
    <citation type="submission" date="2018-10" db="EMBL/GenBank/DDBJ databases">
        <title>Anaerotruncus faecis sp. nov., isolated from human feces.</title>
        <authorList>
            <person name="Wang Y.-J."/>
        </authorList>
    </citation>
    <scope>NUCLEOTIDE SEQUENCE [LARGE SCALE GENOMIC DNA]</scope>
    <source>
        <strain evidence="1 2">22A2-44</strain>
    </source>
</reference>
<dbReference type="InterPro" id="IPR011256">
    <property type="entry name" value="Reg_factor_effector_dom_sf"/>
</dbReference>
<accession>A0A498CLM9</accession>
<dbReference type="EMBL" id="RCHT01000016">
    <property type="protein sequence ID" value="RLL10192.1"/>
    <property type="molecule type" value="Genomic_DNA"/>
</dbReference>
<proteinExistence type="predicted"/>
<dbReference type="Gene3D" id="3.20.80.10">
    <property type="entry name" value="Regulatory factor, effector binding domain"/>
    <property type="match status" value="1"/>
</dbReference>
<gene>
    <name evidence="1" type="ORF">D4A47_09485</name>
</gene>
<evidence type="ECO:0000313" key="1">
    <source>
        <dbReference type="EMBL" id="RLL10192.1"/>
    </source>
</evidence>
<dbReference type="AlphaFoldDB" id="A0A498CLM9"/>
<evidence type="ECO:0000313" key="2">
    <source>
        <dbReference type="Proteomes" id="UP000276301"/>
    </source>
</evidence>
<protein>
    <submittedName>
        <fullName evidence="1">AraC family transcriptional regulator</fullName>
    </submittedName>
</protein>
<comment type="caution">
    <text evidence="1">The sequence shown here is derived from an EMBL/GenBank/DDBJ whole genome shotgun (WGS) entry which is preliminary data.</text>
</comment>
<dbReference type="SUPFAM" id="SSF55136">
    <property type="entry name" value="Probable bacterial effector-binding domain"/>
    <property type="match status" value="1"/>
</dbReference>
<name>A0A498CLM9_9FIRM</name>
<dbReference type="RefSeq" id="WP_121587092.1">
    <property type="nucleotide sequence ID" value="NZ_RCHT01000016.1"/>
</dbReference>
<keyword evidence="2" id="KW-1185">Reference proteome</keyword>
<dbReference type="Proteomes" id="UP000276301">
    <property type="component" value="Unassembled WGS sequence"/>
</dbReference>